<proteinExistence type="predicted"/>
<sequence>MVMSTVEVRPHNVRLTNSEQAPISPPRSSSESASQTIPRSVTAQPQAPASFSVSGVLLTQGQRNATSVQIAYKSLHAIGGELTAIKKGLTQAMNAGASNNTDLQQGLVRAKDNIEQILDAARFEGSKVIDNQLKLNLDRADMRRFSIPGLNVHRLSDKAEQIRLDFPNGKSVMIQFDGRSDGKQTVKMLDRSLVPLGLRASLSDDGTVLFESSEKQFQQMQSKVMVTGQGHRFPAGQSNMMTIKPEPEGIAELNFDLASRDGIKQTIVKVNQYLRQVQVGLSESKSIGSELSAQMAQISRQSNVLSPDQVNSKLEQFTSSEATFSNAFSALNAQANVKRHSVVALLRS</sequence>
<evidence type="ECO:0000256" key="1">
    <source>
        <dbReference type="SAM" id="MobiDB-lite"/>
    </source>
</evidence>
<dbReference type="OrthoDB" id="5850540at2"/>
<dbReference type="STRING" id="945543.VIBR0546_10849"/>
<comment type="caution">
    <text evidence="2">The sequence shown here is derived from an EMBL/GenBank/DDBJ whole genome shotgun (WGS) entry which is preliminary data.</text>
</comment>
<reference evidence="2 3" key="1">
    <citation type="journal article" date="2012" name="Int. J. Syst. Evol. Microbiol.">
        <title>Vibrio caribbeanicus sp. nov., isolated from the marine sponge Scleritoderma cyanea.</title>
        <authorList>
            <person name="Hoffmann M."/>
            <person name="Monday S.R."/>
            <person name="Allard M.W."/>
            <person name="Strain E.A."/>
            <person name="Whittaker P."/>
            <person name="Naum M."/>
            <person name="McCarthy P.J."/>
            <person name="Lopez J.V."/>
            <person name="Fischer M."/>
            <person name="Brown E.W."/>
        </authorList>
    </citation>
    <scope>NUCLEOTIDE SEQUENCE [LARGE SCALE GENOMIC DNA]</scope>
    <source>
        <strain evidence="2 3">LMG 20546</strain>
    </source>
</reference>
<keyword evidence="3" id="KW-1185">Reference proteome</keyword>
<dbReference type="EMBL" id="AEVS01000040">
    <property type="protein sequence ID" value="EGA66488.1"/>
    <property type="molecule type" value="Genomic_DNA"/>
</dbReference>
<keyword evidence="2" id="KW-0969">Cilium</keyword>
<feature type="compositionally biased region" description="Polar residues" evidence="1">
    <location>
        <begin position="35"/>
        <end position="46"/>
    </location>
</feature>
<dbReference type="eggNOG" id="ENOG5032X29">
    <property type="taxonomic scope" value="Bacteria"/>
</dbReference>
<organism evidence="2 3">
    <name type="scientific">Vibrio brasiliensis LMG 20546</name>
    <dbReference type="NCBI Taxonomy" id="945543"/>
    <lineage>
        <taxon>Bacteria</taxon>
        <taxon>Pseudomonadati</taxon>
        <taxon>Pseudomonadota</taxon>
        <taxon>Gammaproteobacteria</taxon>
        <taxon>Vibrionales</taxon>
        <taxon>Vibrionaceae</taxon>
        <taxon>Vibrio</taxon>
        <taxon>Vibrio oreintalis group</taxon>
    </lineage>
</organism>
<evidence type="ECO:0000313" key="3">
    <source>
        <dbReference type="Proteomes" id="UP000004371"/>
    </source>
</evidence>
<name>E8LRZ1_9VIBR</name>
<keyword evidence="2" id="KW-0966">Cell projection</keyword>
<gene>
    <name evidence="2" type="ORF">VIBR0546_10849</name>
</gene>
<protein>
    <submittedName>
        <fullName evidence="2">Putative flagellin</fullName>
    </submittedName>
</protein>
<accession>E8LRZ1</accession>
<dbReference type="RefSeq" id="WP_006878578.1">
    <property type="nucleotide sequence ID" value="NZ_AEVS01000040.1"/>
</dbReference>
<evidence type="ECO:0000313" key="2">
    <source>
        <dbReference type="EMBL" id="EGA66488.1"/>
    </source>
</evidence>
<keyword evidence="2" id="KW-0282">Flagellum</keyword>
<dbReference type="Proteomes" id="UP000004371">
    <property type="component" value="Unassembled WGS sequence"/>
</dbReference>
<dbReference type="AlphaFoldDB" id="E8LRZ1"/>
<feature type="region of interest" description="Disordered" evidence="1">
    <location>
        <begin position="1"/>
        <end position="46"/>
    </location>
</feature>